<evidence type="ECO:0000256" key="4">
    <source>
        <dbReference type="ARBA" id="ARBA00022806"/>
    </source>
</evidence>
<dbReference type="InterPro" id="IPR011545">
    <property type="entry name" value="DEAD/DEAH_box_helicase_dom"/>
</dbReference>
<dbReference type="SUPFAM" id="SSF52540">
    <property type="entry name" value="P-loop containing nucleoside triphosphate hydrolases"/>
    <property type="match status" value="1"/>
</dbReference>
<dbReference type="EMBL" id="ML119054">
    <property type="protein sequence ID" value="ROT38924.1"/>
    <property type="molecule type" value="Genomic_DNA"/>
</dbReference>
<dbReference type="InterPro" id="IPR004589">
    <property type="entry name" value="DNA_helicase_ATP-dep_RecQ"/>
</dbReference>
<dbReference type="AlphaFoldDB" id="A0A3N2PWQ8"/>
<evidence type="ECO:0000256" key="6">
    <source>
        <dbReference type="ARBA" id="ARBA00034617"/>
    </source>
</evidence>
<dbReference type="InterPro" id="IPR014001">
    <property type="entry name" value="Helicase_ATP-bd"/>
</dbReference>
<dbReference type="RefSeq" id="XP_028466730.1">
    <property type="nucleotide sequence ID" value="XM_028606836.1"/>
</dbReference>
<evidence type="ECO:0000256" key="3">
    <source>
        <dbReference type="ARBA" id="ARBA00022801"/>
    </source>
</evidence>
<evidence type="ECO:0000256" key="1">
    <source>
        <dbReference type="ARBA" id="ARBA00005446"/>
    </source>
</evidence>
<evidence type="ECO:0000259" key="10">
    <source>
        <dbReference type="PROSITE" id="PS51194"/>
    </source>
</evidence>
<dbReference type="GO" id="GO:0005634">
    <property type="term" value="C:nucleus"/>
    <property type="evidence" value="ECO:0007669"/>
    <property type="project" value="TreeGrafter"/>
</dbReference>
<feature type="domain" description="Helicase ATP-binding" evidence="9">
    <location>
        <begin position="87"/>
        <end position="271"/>
    </location>
</feature>
<accession>A0A3N2PWQ8</accession>
<dbReference type="GeneID" id="39575314"/>
<feature type="region of interest" description="Disordered" evidence="8">
    <location>
        <begin position="1"/>
        <end position="33"/>
    </location>
</feature>
<dbReference type="GO" id="GO:0005737">
    <property type="term" value="C:cytoplasm"/>
    <property type="evidence" value="ECO:0007669"/>
    <property type="project" value="TreeGrafter"/>
</dbReference>
<dbReference type="EC" id="5.6.2.4" evidence="7"/>
<sequence>MGDEYDSGDDLFEGVTESELLRPSQPKRPQEFDDDVDFTELINNSDDASAPNKRARTSPELKMRLAAKVLEETFGYGFFRHEQRDAIRRILDGENTLVVFPTGAGKSLCYQIPAIVFEEMDRETGERDEGDSGVTIVVSPLIALMKDQVDALRRRGVAAECIDSTKTWHQVQEITADLRCGKLRLLYCAPERLNNEGFVESIKYVRGGVRLLGVDEAHCISEWGHSFRPDYLKVARFVQEVQAERVVCLTATATPVVADDICKAFTIAKEGVFRTSPYRPNLYLQAMTVNADDKFDLLFTYLRRHTGSTLVYVTMQKQAEEVAWFLRTVKKFKAEAFHAGMKPEVKTRVQDQFMASEIDIVVATIAFGMGIDKPDIRNIVHWDLPGTVEEYCQQVGRAGRDGEDSYCMLYLCERDFYIREMFARGDLPSRQGLRSLFKDIFNDEVRQLPAEGTFKTSHHAQSSEFDIRLSPLGVIYALLELRFNLMRATAAEYSAYSFEAASSYLTHLKCNNTPEAKAILSHARKTSNSKYHHIDPTAVSRQTGIPRTSIIRRLNDLHDAGALRLKTSGVLNKYKVLGTLPRTDGEIDQLTDKVYAELEGRETQAMERTQQVVDLFASPTCFARGLARHFGMDLPDGSVRCSRCTFCVLGRPLWPPPMPPKVVSHAGIQRVLAATAVRDDPRFLARVAFGIRSPRVSRLGLDKKAVFSSLWDHDFKSLLEEFTKACEIKQEPGLGGI</sequence>
<comment type="catalytic activity">
    <reaction evidence="6">
        <text>Couples ATP hydrolysis with the unwinding of duplex DNA by translocating in the 3'-5' direction.</text>
        <dbReference type="EC" id="5.6.2.4"/>
    </reaction>
</comment>
<feature type="domain" description="Helicase C-terminal" evidence="10">
    <location>
        <begin position="294"/>
        <end position="449"/>
    </location>
</feature>
<gene>
    <name evidence="11" type="ORF">SODALDRAFT_148654</name>
</gene>
<dbReference type="CDD" id="cd18018">
    <property type="entry name" value="DEXHc_RecQ4-like"/>
    <property type="match status" value="1"/>
</dbReference>
<dbReference type="Pfam" id="PF00270">
    <property type="entry name" value="DEAD"/>
    <property type="match status" value="1"/>
</dbReference>
<keyword evidence="12" id="KW-1185">Reference proteome</keyword>
<dbReference type="Proteomes" id="UP000272025">
    <property type="component" value="Unassembled WGS sequence"/>
</dbReference>
<keyword evidence="4 11" id="KW-0347">Helicase</keyword>
<dbReference type="GO" id="GO:0005694">
    <property type="term" value="C:chromosome"/>
    <property type="evidence" value="ECO:0007669"/>
    <property type="project" value="TreeGrafter"/>
</dbReference>
<keyword evidence="2" id="KW-0547">Nucleotide-binding</keyword>
<dbReference type="InterPro" id="IPR027417">
    <property type="entry name" value="P-loop_NTPase"/>
</dbReference>
<dbReference type="PANTHER" id="PTHR13710">
    <property type="entry name" value="DNA HELICASE RECQ FAMILY MEMBER"/>
    <property type="match status" value="1"/>
</dbReference>
<evidence type="ECO:0000256" key="7">
    <source>
        <dbReference type="ARBA" id="ARBA00034808"/>
    </source>
</evidence>
<dbReference type="GO" id="GO:0016787">
    <property type="term" value="F:hydrolase activity"/>
    <property type="evidence" value="ECO:0007669"/>
    <property type="project" value="UniProtKB-KW"/>
</dbReference>
<dbReference type="Pfam" id="PF00271">
    <property type="entry name" value="Helicase_C"/>
    <property type="match status" value="1"/>
</dbReference>
<evidence type="ECO:0000313" key="12">
    <source>
        <dbReference type="Proteomes" id="UP000272025"/>
    </source>
</evidence>
<dbReference type="STRING" id="1314773.A0A3N2PWQ8"/>
<evidence type="ECO:0000256" key="5">
    <source>
        <dbReference type="ARBA" id="ARBA00022840"/>
    </source>
</evidence>
<proteinExistence type="inferred from homology"/>
<organism evidence="11 12">
    <name type="scientific">Sodiomyces alkalinus (strain CBS 110278 / VKM F-3762 / F11)</name>
    <name type="common">Alkaliphilic filamentous fungus</name>
    <dbReference type="NCBI Taxonomy" id="1314773"/>
    <lineage>
        <taxon>Eukaryota</taxon>
        <taxon>Fungi</taxon>
        <taxon>Dikarya</taxon>
        <taxon>Ascomycota</taxon>
        <taxon>Pezizomycotina</taxon>
        <taxon>Sordariomycetes</taxon>
        <taxon>Hypocreomycetidae</taxon>
        <taxon>Glomerellales</taxon>
        <taxon>Plectosphaerellaceae</taxon>
        <taxon>Sodiomyces</taxon>
    </lineage>
</organism>
<dbReference type="SMART" id="SM00487">
    <property type="entry name" value="DEXDc"/>
    <property type="match status" value="1"/>
</dbReference>
<comment type="similarity">
    <text evidence="1">Belongs to the helicase family. RecQ subfamily.</text>
</comment>
<name>A0A3N2PWQ8_SODAK</name>
<dbReference type="NCBIfam" id="TIGR00614">
    <property type="entry name" value="recQ_fam"/>
    <property type="match status" value="1"/>
</dbReference>
<dbReference type="GO" id="GO:0000724">
    <property type="term" value="P:double-strand break repair via homologous recombination"/>
    <property type="evidence" value="ECO:0007669"/>
    <property type="project" value="TreeGrafter"/>
</dbReference>
<dbReference type="GO" id="GO:0005524">
    <property type="term" value="F:ATP binding"/>
    <property type="evidence" value="ECO:0007669"/>
    <property type="project" value="UniProtKB-KW"/>
</dbReference>
<reference evidence="11 12" key="1">
    <citation type="journal article" date="2018" name="Mol. Ecol.">
        <title>The obligate alkalophilic soda-lake fungus Sodiomyces alkalinus has shifted to a protein diet.</title>
        <authorList>
            <person name="Grum-Grzhimaylo A.A."/>
            <person name="Falkoski D.L."/>
            <person name="van den Heuvel J."/>
            <person name="Valero-Jimenez C.A."/>
            <person name="Min B."/>
            <person name="Choi I.G."/>
            <person name="Lipzen A."/>
            <person name="Daum C.G."/>
            <person name="Aanen D.K."/>
            <person name="Tsang A."/>
            <person name="Henrissat B."/>
            <person name="Bilanenko E.N."/>
            <person name="de Vries R.P."/>
            <person name="van Kan J.A.L."/>
            <person name="Grigoriev I.V."/>
            <person name="Debets A.J.M."/>
        </authorList>
    </citation>
    <scope>NUCLEOTIDE SEQUENCE [LARGE SCALE GENOMIC DNA]</scope>
    <source>
        <strain evidence="11 12">F11</strain>
    </source>
</reference>
<dbReference type="GO" id="GO:0009378">
    <property type="term" value="F:four-way junction helicase activity"/>
    <property type="evidence" value="ECO:0007669"/>
    <property type="project" value="TreeGrafter"/>
</dbReference>
<dbReference type="GO" id="GO:0043138">
    <property type="term" value="F:3'-5' DNA helicase activity"/>
    <property type="evidence" value="ECO:0007669"/>
    <property type="project" value="UniProtKB-EC"/>
</dbReference>
<keyword evidence="3" id="KW-0378">Hydrolase</keyword>
<evidence type="ECO:0000259" key="9">
    <source>
        <dbReference type="PROSITE" id="PS51192"/>
    </source>
</evidence>
<dbReference type="PANTHER" id="PTHR13710:SF120">
    <property type="entry name" value="BIFUNCTIONAL 3'-5' EXONUCLEASE_ATP-DEPENDENT HELICASE WRN"/>
    <property type="match status" value="1"/>
</dbReference>
<dbReference type="OrthoDB" id="10261556at2759"/>
<dbReference type="SMART" id="SM00490">
    <property type="entry name" value="HELICc"/>
    <property type="match status" value="1"/>
</dbReference>
<dbReference type="Gene3D" id="3.40.50.300">
    <property type="entry name" value="P-loop containing nucleotide triphosphate hydrolases"/>
    <property type="match status" value="2"/>
</dbReference>
<evidence type="ECO:0000256" key="8">
    <source>
        <dbReference type="SAM" id="MobiDB-lite"/>
    </source>
</evidence>
<dbReference type="GO" id="GO:0003676">
    <property type="term" value="F:nucleic acid binding"/>
    <property type="evidence" value="ECO:0007669"/>
    <property type="project" value="InterPro"/>
</dbReference>
<evidence type="ECO:0000313" key="11">
    <source>
        <dbReference type="EMBL" id="ROT38924.1"/>
    </source>
</evidence>
<evidence type="ECO:0000256" key="2">
    <source>
        <dbReference type="ARBA" id="ARBA00022741"/>
    </source>
</evidence>
<feature type="compositionally biased region" description="Acidic residues" evidence="8">
    <location>
        <begin position="1"/>
        <end position="12"/>
    </location>
</feature>
<protein>
    <recommendedName>
        <fullName evidence="7">DNA 3'-5' helicase</fullName>
        <ecNumber evidence="7">5.6.2.4</ecNumber>
    </recommendedName>
</protein>
<dbReference type="PROSITE" id="PS51194">
    <property type="entry name" value="HELICASE_CTER"/>
    <property type="match status" value="1"/>
</dbReference>
<keyword evidence="5" id="KW-0067">ATP-binding</keyword>
<dbReference type="InterPro" id="IPR001650">
    <property type="entry name" value="Helicase_C-like"/>
</dbReference>
<dbReference type="PROSITE" id="PS51192">
    <property type="entry name" value="HELICASE_ATP_BIND_1"/>
    <property type="match status" value="1"/>
</dbReference>